<dbReference type="Gene3D" id="1.10.10.10">
    <property type="entry name" value="Winged helix-like DNA-binding domain superfamily/Winged helix DNA-binding domain"/>
    <property type="match status" value="1"/>
</dbReference>
<dbReference type="STRING" id="946333.A4W93_22620"/>
<accession>A0A1W6LE27</accession>
<evidence type="ECO:0000313" key="5">
    <source>
        <dbReference type="EMBL" id="ARN22476.1"/>
    </source>
</evidence>
<evidence type="ECO:0000256" key="1">
    <source>
        <dbReference type="ARBA" id="ARBA00009437"/>
    </source>
</evidence>
<dbReference type="Pfam" id="PF03466">
    <property type="entry name" value="LysR_substrate"/>
    <property type="match status" value="1"/>
</dbReference>
<dbReference type="Pfam" id="PF00126">
    <property type="entry name" value="HTH_1"/>
    <property type="match status" value="1"/>
</dbReference>
<dbReference type="EMBL" id="CP015118">
    <property type="protein sequence ID" value="ARN22476.1"/>
    <property type="molecule type" value="Genomic_DNA"/>
</dbReference>
<dbReference type="Proteomes" id="UP000193427">
    <property type="component" value="Chromosome"/>
</dbReference>
<dbReference type="RefSeq" id="WP_085752777.1">
    <property type="nucleotide sequence ID" value="NZ_BSPR01000020.1"/>
</dbReference>
<dbReference type="GO" id="GO:0003700">
    <property type="term" value="F:DNA-binding transcription factor activity"/>
    <property type="evidence" value="ECO:0007669"/>
    <property type="project" value="InterPro"/>
</dbReference>
<reference evidence="5 6" key="1">
    <citation type="submission" date="2016-04" db="EMBL/GenBank/DDBJ databases">
        <title>Complete genome sequence of natural rubber-degrading, novel Gram-negative bacterium, Rhizobacter gummiphilus strain NS21.</title>
        <authorList>
            <person name="Tabata M."/>
            <person name="Kasai D."/>
            <person name="Fukuda M."/>
        </authorList>
    </citation>
    <scope>NUCLEOTIDE SEQUENCE [LARGE SCALE GENOMIC DNA]</scope>
    <source>
        <strain evidence="5 6">NS21</strain>
    </source>
</reference>
<gene>
    <name evidence="5" type="ORF">A4W93_22620</name>
</gene>
<dbReference type="InterPro" id="IPR036388">
    <property type="entry name" value="WH-like_DNA-bd_sf"/>
</dbReference>
<dbReference type="KEGG" id="rgu:A4W93_22620"/>
<dbReference type="SUPFAM" id="SSF53850">
    <property type="entry name" value="Periplasmic binding protein-like II"/>
    <property type="match status" value="1"/>
</dbReference>
<proteinExistence type="inferred from homology"/>
<evidence type="ECO:0000256" key="4">
    <source>
        <dbReference type="ARBA" id="ARBA00023163"/>
    </source>
</evidence>
<keyword evidence="2" id="KW-0805">Transcription regulation</keyword>
<dbReference type="PANTHER" id="PTHR30419">
    <property type="entry name" value="HTH-TYPE TRANSCRIPTIONAL REGULATOR YBHD"/>
    <property type="match status" value="1"/>
</dbReference>
<keyword evidence="3" id="KW-0238">DNA-binding</keyword>
<dbReference type="PROSITE" id="PS50931">
    <property type="entry name" value="HTH_LYSR"/>
    <property type="match status" value="1"/>
</dbReference>
<keyword evidence="4" id="KW-0804">Transcription</keyword>
<dbReference type="PANTHER" id="PTHR30419:SF2">
    <property type="entry name" value="LYSR FAMILY TRANSCRIPTIONAL REGULATOR"/>
    <property type="match status" value="1"/>
</dbReference>
<dbReference type="GO" id="GO:0003677">
    <property type="term" value="F:DNA binding"/>
    <property type="evidence" value="ECO:0007669"/>
    <property type="project" value="UniProtKB-KW"/>
</dbReference>
<evidence type="ECO:0000313" key="6">
    <source>
        <dbReference type="Proteomes" id="UP000193427"/>
    </source>
</evidence>
<evidence type="ECO:0000256" key="3">
    <source>
        <dbReference type="ARBA" id="ARBA00023125"/>
    </source>
</evidence>
<protein>
    <submittedName>
        <fullName evidence="5">Uncharacterized protein</fullName>
    </submittedName>
</protein>
<evidence type="ECO:0000256" key="2">
    <source>
        <dbReference type="ARBA" id="ARBA00023015"/>
    </source>
</evidence>
<dbReference type="InterPro" id="IPR005119">
    <property type="entry name" value="LysR_subst-bd"/>
</dbReference>
<name>A0A1W6LE27_9BURK</name>
<organism evidence="5 6">
    <name type="scientific">Piscinibacter gummiphilus</name>
    <dbReference type="NCBI Taxonomy" id="946333"/>
    <lineage>
        <taxon>Bacteria</taxon>
        <taxon>Pseudomonadati</taxon>
        <taxon>Pseudomonadota</taxon>
        <taxon>Betaproteobacteria</taxon>
        <taxon>Burkholderiales</taxon>
        <taxon>Sphaerotilaceae</taxon>
        <taxon>Piscinibacter</taxon>
    </lineage>
</organism>
<keyword evidence="6" id="KW-1185">Reference proteome</keyword>
<dbReference type="OrthoDB" id="9785974at2"/>
<dbReference type="InterPro" id="IPR050950">
    <property type="entry name" value="HTH-type_LysR_regulators"/>
</dbReference>
<comment type="similarity">
    <text evidence="1">Belongs to the LysR transcriptional regulatory family.</text>
</comment>
<dbReference type="SUPFAM" id="SSF46785">
    <property type="entry name" value="Winged helix' DNA-binding domain"/>
    <property type="match status" value="1"/>
</dbReference>
<dbReference type="InterPro" id="IPR036390">
    <property type="entry name" value="WH_DNA-bd_sf"/>
</dbReference>
<dbReference type="GO" id="GO:0005829">
    <property type="term" value="C:cytosol"/>
    <property type="evidence" value="ECO:0007669"/>
    <property type="project" value="TreeGrafter"/>
</dbReference>
<sequence>MRFDLIDLQLFLHVCDAGSLTGGAARAHLTLASASERIRTMEVRFGAPLFERHSRGVRPTAAGQAMLAHARDVIGACERLEAALAPHRAAPVRLWANAAACGEHLPGLLEAFLARHPGEAIDVVEAPSDGIASALRAGRCDLGIVADWADLQGLDAVPFREDRLVLVVPAGDVLQGRAAVRLGDLADRPFVALPAASVLQQHLDAQARTLGVDLPVRVRAPGFEAACRMAAAGVGVAIVPQAAARRFGVESLALDHPWALRTLNLCSRPGAASGAVLRLKHHMAGDGQAGTGS</sequence>
<dbReference type="InterPro" id="IPR000847">
    <property type="entry name" value="LysR_HTH_N"/>
</dbReference>
<dbReference type="Gene3D" id="3.40.190.290">
    <property type="match status" value="1"/>
</dbReference>
<dbReference type="AlphaFoldDB" id="A0A1W6LE27"/>